<keyword evidence="6 7" id="KW-0472">Membrane</keyword>
<keyword evidence="7" id="KW-0813">Transport</keyword>
<geneLocation type="plasmid" evidence="9 11">
    <name>AbAZ39_p4</name>
</geneLocation>
<dbReference type="GO" id="GO:0005886">
    <property type="term" value="C:plasma membrane"/>
    <property type="evidence" value="ECO:0007669"/>
    <property type="project" value="UniProtKB-SubCell"/>
</dbReference>
<reference evidence="9 11" key="1">
    <citation type="journal article" date="2014" name="Genome Announc.">
        <title>Complete Genome Sequence of the Model Rhizosphere Strain Azospirillum brasilense Az39, Successfully Applied in Agriculture.</title>
        <authorList>
            <person name="Rivera D."/>
            <person name="Revale S."/>
            <person name="Molina R."/>
            <person name="Gualpa J."/>
            <person name="Puente M."/>
            <person name="Maroniche G."/>
            <person name="Paris G."/>
            <person name="Baker D."/>
            <person name="Clavijo B."/>
            <person name="McLay K."/>
            <person name="Spaepen S."/>
            <person name="Perticari A."/>
            <person name="Vazquez M."/>
            <person name="Wisniewski-Dye F."/>
            <person name="Watkins C."/>
            <person name="Martinez-Abarca F."/>
            <person name="Vanderleyden J."/>
            <person name="Cassan F."/>
        </authorList>
    </citation>
    <scope>NUCLEOTIDE SEQUENCE [LARGE SCALE GENOMIC DNA]</scope>
    <source>
        <strain evidence="9 11">Az39</strain>
        <plasmid evidence="9">AbAZ39_p4</plasmid>
    </source>
</reference>
<dbReference type="KEGG" id="abq:ABAZ39_31925"/>
<accession>A0A2K1FVU4</accession>
<evidence type="ECO:0000259" key="8">
    <source>
        <dbReference type="Pfam" id="PF06808"/>
    </source>
</evidence>
<evidence type="ECO:0000256" key="7">
    <source>
        <dbReference type="RuleBase" id="RU369079"/>
    </source>
</evidence>
<dbReference type="OrthoDB" id="9783448at2"/>
<dbReference type="RefSeq" id="WP_040138219.1">
    <property type="nucleotide sequence ID" value="NZ_CP007797.1"/>
</dbReference>
<evidence type="ECO:0000313" key="11">
    <source>
        <dbReference type="Proteomes" id="UP000027186"/>
    </source>
</evidence>
<evidence type="ECO:0000313" key="10">
    <source>
        <dbReference type="EMBL" id="PNQ96653.1"/>
    </source>
</evidence>
<dbReference type="Pfam" id="PF06808">
    <property type="entry name" value="DctM"/>
    <property type="match status" value="1"/>
</dbReference>
<feature type="domain" description="TRAP C4-dicarboxylate transport system permease DctM subunit" evidence="8">
    <location>
        <begin position="7"/>
        <end position="417"/>
    </location>
</feature>
<dbReference type="NCBIfam" id="TIGR00786">
    <property type="entry name" value="dctM"/>
    <property type="match status" value="1"/>
</dbReference>
<evidence type="ECO:0000313" key="12">
    <source>
        <dbReference type="Proteomes" id="UP000236268"/>
    </source>
</evidence>
<feature type="transmembrane region" description="Helical" evidence="7">
    <location>
        <begin position="277"/>
        <end position="298"/>
    </location>
</feature>
<sequence>MTSIIAVVSLLLLVAGGVHIALALGVIAVGLLTFNFNIPVVLVAQMAWDSVDKYALVCIPFFIFAGNLMSRGNLALVILDLVGTVIRWFRGGVALALAMSSVFFAAVNGSSVACAVALGPAAVKLLPAEGYPPRFAASLVAVCGTLGLMIPPSLTFILIGSIVGLPITDLFIAGIVPGLFEAFLLGLTTLIVSRLKGYGHVGERPDWKGFGQRLPGAAGALMMPVIIIGTIYMGWFTPTEVSALAAVYAVVLVTMVYRTANLAAVWETARESVLQTVMIYGVLLGSGLLTAVLTRLGLSAELTAMLKEAQVSPFEFLLAVNLLLLVVGMFLDGVSMIVLLAPILFPMAHAVGVDLIHFAVIMTALVEVATLTPPVGLNLFVMSRITKMPLHAIVKGVLPFYGMRVVALLVINAFPALSLVLLK</sequence>
<dbReference type="PANTHER" id="PTHR33362:SF5">
    <property type="entry name" value="C4-DICARBOXYLATE TRAP TRANSPORTER LARGE PERMEASE PROTEIN DCTM"/>
    <property type="match status" value="1"/>
</dbReference>
<keyword evidence="4 7" id="KW-0812">Transmembrane</keyword>
<feature type="transmembrane region" description="Helical" evidence="7">
    <location>
        <begin position="95"/>
        <end position="123"/>
    </location>
</feature>
<dbReference type="PANTHER" id="PTHR33362">
    <property type="entry name" value="SIALIC ACID TRAP TRANSPORTER PERMEASE PROTEIN SIAT-RELATED"/>
    <property type="match status" value="1"/>
</dbReference>
<reference evidence="10 12" key="2">
    <citation type="submission" date="2018-01" db="EMBL/GenBank/DDBJ databases">
        <title>Whole genome sequence of Azospirillum brasilense REC3 isolated from strawberry roots.</title>
        <authorList>
            <person name="Fontana C.A."/>
            <person name="Salazar S.M."/>
            <person name="Bassi D."/>
            <person name="Puglisi E."/>
            <person name="Lovaisa N.C."/>
            <person name="Toffoli L.M."/>
            <person name="Pedraza R."/>
            <person name="Cocconcelli P.S."/>
        </authorList>
    </citation>
    <scope>NUCLEOTIDE SEQUENCE [LARGE SCALE GENOMIC DNA]</scope>
    <source>
        <strain evidence="10 12">REC3</strain>
        <plasmid evidence="10">p15unnamed</plasmid>
    </source>
</reference>
<feature type="transmembrane region" description="Helical" evidence="7">
    <location>
        <begin position="170"/>
        <end position="193"/>
    </location>
</feature>
<keyword evidence="3 7" id="KW-0997">Cell inner membrane</keyword>
<keyword evidence="2" id="KW-1003">Cell membrane</keyword>
<feature type="transmembrane region" description="Helical" evidence="7">
    <location>
        <begin position="355"/>
        <end position="381"/>
    </location>
</feature>
<gene>
    <name evidence="9" type="ORF">ABAZ39_31925</name>
    <name evidence="10" type="ORF">C1S70_22320</name>
</gene>
<feature type="transmembrane region" description="Helical" evidence="7">
    <location>
        <begin position="241"/>
        <end position="265"/>
    </location>
</feature>
<proteinExistence type="inferred from homology"/>
<feature type="transmembrane region" description="Helical" evidence="7">
    <location>
        <begin position="318"/>
        <end position="343"/>
    </location>
</feature>
<evidence type="ECO:0000256" key="2">
    <source>
        <dbReference type="ARBA" id="ARBA00022475"/>
    </source>
</evidence>
<evidence type="ECO:0000256" key="6">
    <source>
        <dbReference type="ARBA" id="ARBA00023136"/>
    </source>
</evidence>
<geneLocation type="plasmid" evidence="10">
    <name>p15unnamed</name>
</geneLocation>
<accession>A0A060DZP7</accession>
<keyword evidence="5 7" id="KW-1133">Transmembrane helix</keyword>
<feature type="transmembrane region" description="Helical" evidence="7">
    <location>
        <begin position="401"/>
        <end position="422"/>
    </location>
</feature>
<dbReference type="InterPro" id="IPR010656">
    <property type="entry name" value="DctM"/>
</dbReference>
<comment type="similarity">
    <text evidence="7">Belongs to the TRAP transporter large permease family.</text>
</comment>
<dbReference type="Proteomes" id="UP000027186">
    <property type="component" value="Plasmid AbAZ39_p4"/>
</dbReference>
<dbReference type="GO" id="GO:0022857">
    <property type="term" value="F:transmembrane transporter activity"/>
    <property type="evidence" value="ECO:0007669"/>
    <property type="project" value="UniProtKB-UniRule"/>
</dbReference>
<comment type="function">
    <text evidence="7">Part of the tripartite ATP-independent periplasmic (TRAP) transport system.</text>
</comment>
<evidence type="ECO:0000256" key="5">
    <source>
        <dbReference type="ARBA" id="ARBA00022989"/>
    </source>
</evidence>
<dbReference type="PIRSF" id="PIRSF006066">
    <property type="entry name" value="HI0050"/>
    <property type="match status" value="1"/>
</dbReference>
<evidence type="ECO:0000256" key="3">
    <source>
        <dbReference type="ARBA" id="ARBA00022519"/>
    </source>
</evidence>
<feature type="transmembrane region" description="Helical" evidence="7">
    <location>
        <begin position="214"/>
        <end position="235"/>
    </location>
</feature>
<evidence type="ECO:0000256" key="4">
    <source>
        <dbReference type="ARBA" id="ARBA00022692"/>
    </source>
</evidence>
<keyword evidence="9" id="KW-0614">Plasmid</keyword>
<organism evidence="9 11">
    <name type="scientific">Azospirillum argentinense</name>
    <dbReference type="NCBI Taxonomy" id="2970906"/>
    <lineage>
        <taxon>Bacteria</taxon>
        <taxon>Pseudomonadati</taxon>
        <taxon>Pseudomonadota</taxon>
        <taxon>Alphaproteobacteria</taxon>
        <taxon>Rhodospirillales</taxon>
        <taxon>Azospirillaceae</taxon>
        <taxon>Azospirillum</taxon>
    </lineage>
</organism>
<evidence type="ECO:0000256" key="1">
    <source>
        <dbReference type="ARBA" id="ARBA00004429"/>
    </source>
</evidence>
<name>A0A060DZP7_9PROT</name>
<comment type="caution">
    <text evidence="7">Lacks conserved residue(s) required for the propagation of feature annotation.</text>
</comment>
<evidence type="ECO:0000313" key="9">
    <source>
        <dbReference type="EMBL" id="AIB16458.1"/>
    </source>
</evidence>
<dbReference type="Proteomes" id="UP000236268">
    <property type="component" value="Unassembled WGS sequence"/>
</dbReference>
<comment type="subunit">
    <text evidence="7">The complex comprises the extracytoplasmic solute receptor protein and the two transmembrane proteins.</text>
</comment>
<dbReference type="EMBL" id="CP007797">
    <property type="protein sequence ID" value="AIB16458.1"/>
    <property type="molecule type" value="Genomic_DNA"/>
</dbReference>
<dbReference type="InterPro" id="IPR004681">
    <property type="entry name" value="TRAP_DctM"/>
</dbReference>
<feature type="transmembrane region" description="Helical" evidence="7">
    <location>
        <begin position="135"/>
        <end position="164"/>
    </location>
</feature>
<dbReference type="EMBL" id="POWG01000027">
    <property type="protein sequence ID" value="PNQ96653.1"/>
    <property type="molecule type" value="Genomic_DNA"/>
</dbReference>
<dbReference type="AlphaFoldDB" id="A0A060DZP7"/>
<protein>
    <recommendedName>
        <fullName evidence="7">TRAP transporter large permease protein</fullName>
    </recommendedName>
</protein>
<comment type="subcellular location">
    <subcellularLocation>
        <location evidence="1 7">Cell inner membrane</location>
        <topology evidence="1 7">Multi-pass membrane protein</topology>
    </subcellularLocation>
</comment>